<evidence type="ECO:0000313" key="2">
    <source>
        <dbReference type="Proteomes" id="UP000003082"/>
    </source>
</evidence>
<keyword evidence="2" id="KW-1185">Reference proteome</keyword>
<organism evidence="1 2">
    <name type="scientific">Campylobacter rectus RM3267</name>
    <dbReference type="NCBI Taxonomy" id="553218"/>
    <lineage>
        <taxon>Bacteria</taxon>
        <taxon>Pseudomonadati</taxon>
        <taxon>Campylobacterota</taxon>
        <taxon>Epsilonproteobacteria</taxon>
        <taxon>Campylobacterales</taxon>
        <taxon>Campylobacteraceae</taxon>
        <taxon>Campylobacter</taxon>
    </lineage>
</organism>
<comment type="caution">
    <text evidence="1">The sequence shown here is derived from an EMBL/GenBank/DDBJ whole genome shotgun (WGS) entry which is preliminary data.</text>
</comment>
<proteinExistence type="predicted"/>
<dbReference type="Proteomes" id="UP000003082">
    <property type="component" value="Unassembled WGS sequence"/>
</dbReference>
<sequence>MIAAKSARKIGQERGFKFNLFLKICRMDCVKFAALIKFNPQILK</sequence>
<accession>B9D0C6</accession>
<dbReference type="AlphaFoldDB" id="B9D0C6"/>
<protein>
    <submittedName>
        <fullName evidence="1">Uncharacterized protein</fullName>
    </submittedName>
</protein>
<dbReference type="EMBL" id="ACFU01000006">
    <property type="protein sequence ID" value="EEF14466.1"/>
    <property type="molecule type" value="Genomic_DNA"/>
</dbReference>
<evidence type="ECO:0000313" key="1">
    <source>
        <dbReference type="EMBL" id="EEF14466.1"/>
    </source>
</evidence>
<reference evidence="1 2" key="1">
    <citation type="submission" date="2008-08" db="EMBL/GenBank/DDBJ databases">
        <authorList>
            <person name="Madupu R."/>
            <person name="Durkin A.S."/>
            <person name="Torralba M."/>
            <person name="Methe B."/>
            <person name="Sutton G.G."/>
            <person name="Strausberg R.L."/>
            <person name="Nelson K.E."/>
        </authorList>
    </citation>
    <scope>NUCLEOTIDE SEQUENCE [LARGE SCALE GENOMIC DNA]</scope>
    <source>
        <strain evidence="1 2">RM3267</strain>
    </source>
</reference>
<name>B9D0C6_CAMRE</name>
<gene>
    <name evidence="1" type="ORF">CAMRE0001_1126</name>
</gene>